<organism evidence="6 7">
    <name type="scientific">Propionibacterium freudenreichii</name>
    <dbReference type="NCBI Taxonomy" id="1744"/>
    <lineage>
        <taxon>Bacteria</taxon>
        <taxon>Bacillati</taxon>
        <taxon>Actinomycetota</taxon>
        <taxon>Actinomycetes</taxon>
        <taxon>Propionibacteriales</taxon>
        <taxon>Propionibacteriaceae</taxon>
        <taxon>Propionibacterium</taxon>
    </lineage>
</organism>
<keyword evidence="4 6" id="KW-0031">Aminopeptidase</keyword>
<reference evidence="6 7" key="1">
    <citation type="submission" date="2016-09" db="EMBL/GenBank/DDBJ databases">
        <authorList>
            <person name="Laine KS P."/>
        </authorList>
    </citation>
    <scope>NUCLEOTIDE SEQUENCE [LARGE SCALE GENOMIC DNA]</scope>
    <source>
        <strain evidence="6">PFRJS-23</strain>
    </source>
</reference>
<dbReference type="Pfam" id="PF03051">
    <property type="entry name" value="Peptidase_C1_2"/>
    <property type="match status" value="1"/>
</dbReference>
<evidence type="ECO:0000256" key="3">
    <source>
        <dbReference type="ARBA" id="ARBA00022807"/>
    </source>
</evidence>
<comment type="similarity">
    <text evidence="4">Belongs to the peptidase C1 family.</text>
</comment>
<dbReference type="PIRSF" id="PIRSF005700">
    <property type="entry name" value="PepC"/>
    <property type="match status" value="1"/>
</dbReference>
<evidence type="ECO:0000313" key="6">
    <source>
        <dbReference type="EMBL" id="SCQ78466.1"/>
    </source>
</evidence>
<gene>
    <name evidence="6" type="ORF">PFR_JS23_1102</name>
</gene>
<dbReference type="PANTHER" id="PTHR10363:SF2">
    <property type="entry name" value="BLEOMYCIN HYDROLASE"/>
    <property type="match status" value="1"/>
</dbReference>
<dbReference type="AlphaFoldDB" id="A0A0A8Q9L6"/>
<dbReference type="GO" id="GO:0043418">
    <property type="term" value="P:homocysteine catabolic process"/>
    <property type="evidence" value="ECO:0007669"/>
    <property type="project" value="TreeGrafter"/>
</dbReference>
<feature type="active site" evidence="5">
    <location>
        <position position="385"/>
    </location>
</feature>
<evidence type="ECO:0000313" key="7">
    <source>
        <dbReference type="Proteomes" id="UP000250080"/>
    </source>
</evidence>
<feature type="active site" evidence="5">
    <location>
        <position position="364"/>
    </location>
</feature>
<dbReference type="InterPro" id="IPR000169">
    <property type="entry name" value="Pept_cys_AS"/>
</dbReference>
<dbReference type="GO" id="GO:0005737">
    <property type="term" value="C:cytoplasm"/>
    <property type="evidence" value="ECO:0007669"/>
    <property type="project" value="TreeGrafter"/>
</dbReference>
<dbReference type="EMBL" id="LT618793">
    <property type="protein sequence ID" value="SCQ78466.1"/>
    <property type="molecule type" value="Genomic_DNA"/>
</dbReference>
<dbReference type="GO" id="GO:0006508">
    <property type="term" value="P:proteolysis"/>
    <property type="evidence" value="ECO:0007669"/>
    <property type="project" value="UniProtKB-KW"/>
</dbReference>
<dbReference type="OrthoDB" id="1111399at2"/>
<dbReference type="Gene3D" id="3.90.70.10">
    <property type="entry name" value="Cysteine proteinases"/>
    <property type="match status" value="1"/>
</dbReference>
<dbReference type="Proteomes" id="UP000250080">
    <property type="component" value="Chromosome I"/>
</dbReference>
<dbReference type="GO" id="GO:0070005">
    <property type="term" value="F:cysteine-type aminopeptidase activity"/>
    <property type="evidence" value="ECO:0007669"/>
    <property type="project" value="InterPro"/>
</dbReference>
<dbReference type="PROSITE" id="PS00139">
    <property type="entry name" value="THIOL_PROTEASE_CYS"/>
    <property type="match status" value="1"/>
</dbReference>
<evidence type="ECO:0000256" key="5">
    <source>
        <dbReference type="PIRSR" id="PIRSR005700-1"/>
    </source>
</evidence>
<evidence type="ECO:0000256" key="4">
    <source>
        <dbReference type="PIRNR" id="PIRNR005700"/>
    </source>
</evidence>
<dbReference type="InterPro" id="IPR038765">
    <property type="entry name" value="Papain-like_cys_pep_sf"/>
</dbReference>
<dbReference type="InterPro" id="IPR004134">
    <property type="entry name" value="Peptidase_C1B"/>
</dbReference>
<dbReference type="PANTHER" id="PTHR10363">
    <property type="entry name" value="BLEOMYCIN HYDROLASE"/>
    <property type="match status" value="1"/>
</dbReference>
<dbReference type="SUPFAM" id="SSF54001">
    <property type="entry name" value="Cysteine proteinases"/>
    <property type="match status" value="1"/>
</dbReference>
<proteinExistence type="inferred from homology"/>
<evidence type="ECO:0000256" key="2">
    <source>
        <dbReference type="ARBA" id="ARBA00022801"/>
    </source>
</evidence>
<keyword evidence="2 4" id="KW-0378">Hydrolase</keyword>
<dbReference type="GO" id="GO:0009636">
    <property type="term" value="P:response to toxic substance"/>
    <property type="evidence" value="ECO:0007669"/>
    <property type="project" value="TreeGrafter"/>
</dbReference>
<name>A0A0A8Q9L6_9ACTN</name>
<feature type="active site" evidence="5">
    <location>
        <position position="73"/>
    </location>
</feature>
<dbReference type="RefSeq" id="WP_036941110.1">
    <property type="nucleotide sequence ID" value="NZ_CCYQ01000042.1"/>
</dbReference>
<protein>
    <recommendedName>
        <fullName evidence="4">Aminopeptidase</fullName>
    </recommendedName>
</protein>
<evidence type="ECO:0000256" key="1">
    <source>
        <dbReference type="ARBA" id="ARBA00022670"/>
    </source>
</evidence>
<dbReference type="CDD" id="cd00585">
    <property type="entry name" value="Peptidase_C1B"/>
    <property type="match status" value="1"/>
</dbReference>
<sequence length="443" mass="50039">MTSPNSEFSLDRYADLTARFTADPTARVAQNAVSTTNADKLSLDRQVLTSIDTSVSDKVDTWKVSNQKQSGRCWLFSGLNLLRSHLINDLKLTPDFELSQNYLHFFDKLEKANWFLASMAEMSDRDIDDRTVHQMLSDPISDGGQWDMFVSLVNKYGVVPKYAMPETDSSSSTRVMNRRLEEILRRGALIVRGAADRGQADAARESILTQVHRVLSIHLGTPPASFLWQYRDKDNAFTRVGQLTPREFADTVVPINLDDFVCLVNDPRTSSGFNTMLTVDHLGNVVGGRPIRYLNVEIDAIKKITIDQIRAGHPVWFGCDVLPQFDRDIGYWDLHLHDYEGLYGIDMDTTKADRMVIGASAMTHAMMFTGVDLLDDAPRRWRVENSWGDDHADKGFFTMNDSWFDQYVFEVAVPKASLDQSLRDTLATEPKVLPLWDPMGALA</sequence>
<keyword evidence="1 4" id="KW-0645">Protease</keyword>
<accession>A0A0A8Q9L6</accession>
<keyword evidence="3 4" id="KW-0788">Thiol protease</keyword>